<keyword evidence="7" id="KW-0540">Nuclease</keyword>
<organism evidence="18 19">
    <name type="scientific">Arabidopsis arenosa</name>
    <name type="common">Sand rock-cress</name>
    <name type="synonym">Cardaminopsis arenosa</name>
    <dbReference type="NCBI Taxonomy" id="38785"/>
    <lineage>
        <taxon>Eukaryota</taxon>
        <taxon>Viridiplantae</taxon>
        <taxon>Streptophyta</taxon>
        <taxon>Embryophyta</taxon>
        <taxon>Tracheophyta</taxon>
        <taxon>Spermatophyta</taxon>
        <taxon>Magnoliopsida</taxon>
        <taxon>eudicotyledons</taxon>
        <taxon>Gunneridae</taxon>
        <taxon>Pentapetalae</taxon>
        <taxon>rosids</taxon>
        <taxon>malvids</taxon>
        <taxon>Brassicales</taxon>
        <taxon>Brassicaceae</taxon>
        <taxon>Camelineae</taxon>
        <taxon>Arabidopsis</taxon>
    </lineage>
</organism>
<dbReference type="Pfam" id="PF16953">
    <property type="entry name" value="PRORP"/>
    <property type="match status" value="1"/>
</dbReference>
<reference evidence="18" key="1">
    <citation type="submission" date="2021-01" db="EMBL/GenBank/DDBJ databases">
        <authorList>
            <person name="Bezrukov I."/>
        </authorList>
    </citation>
    <scope>NUCLEOTIDE SEQUENCE</scope>
</reference>
<dbReference type="PANTHER" id="PTHR13547:SF13">
    <property type="entry name" value="PROTEINACEOUS RNASE P 2"/>
    <property type="match status" value="1"/>
</dbReference>
<dbReference type="Gene3D" id="1.25.40.10">
    <property type="entry name" value="Tetratricopeptide repeat domain"/>
    <property type="match status" value="1"/>
</dbReference>
<dbReference type="EC" id="3.1.26.5" evidence="5"/>
<dbReference type="InterPro" id="IPR031595">
    <property type="entry name" value="PRORP_C"/>
</dbReference>
<proteinExistence type="inferred from homology"/>
<evidence type="ECO:0000313" key="18">
    <source>
        <dbReference type="EMBL" id="CAE5984919.1"/>
    </source>
</evidence>
<keyword evidence="19" id="KW-1185">Reference proteome</keyword>
<dbReference type="FunFam" id="3.40.50.11980:FF:000002">
    <property type="entry name" value="Proteinaceous RNase P 2"/>
    <property type="match status" value="1"/>
</dbReference>
<dbReference type="AlphaFoldDB" id="A0A8S2A1V0"/>
<evidence type="ECO:0000256" key="15">
    <source>
        <dbReference type="SAM" id="MobiDB-lite"/>
    </source>
</evidence>
<feature type="compositionally biased region" description="Basic and acidic residues" evidence="15">
    <location>
        <begin position="1"/>
        <end position="16"/>
    </location>
</feature>
<name>A0A8S2A1V0_ARAAE</name>
<evidence type="ECO:0000313" key="19">
    <source>
        <dbReference type="Proteomes" id="UP000682877"/>
    </source>
</evidence>
<dbReference type="Gene3D" id="3.40.50.11980">
    <property type="match status" value="1"/>
</dbReference>
<evidence type="ECO:0000256" key="3">
    <source>
        <dbReference type="ARBA" id="ARBA00004123"/>
    </source>
</evidence>
<dbReference type="GO" id="GO:0001682">
    <property type="term" value="P:tRNA 5'-leader removal"/>
    <property type="evidence" value="ECO:0007669"/>
    <property type="project" value="TreeGrafter"/>
</dbReference>
<keyword evidence="12" id="KW-0460">Magnesium</keyword>
<dbReference type="GO" id="GO:0043144">
    <property type="term" value="P:sno(s)RNA processing"/>
    <property type="evidence" value="ECO:0007669"/>
    <property type="project" value="UniProtKB-ARBA"/>
</dbReference>
<feature type="domain" description="PROP1-like PPR" evidence="17">
    <location>
        <begin position="21"/>
        <end position="232"/>
    </location>
</feature>
<evidence type="ECO:0000256" key="12">
    <source>
        <dbReference type="ARBA" id="ARBA00022842"/>
    </source>
</evidence>
<evidence type="ECO:0000259" key="16">
    <source>
        <dbReference type="Pfam" id="PF16953"/>
    </source>
</evidence>
<dbReference type="GO" id="GO:0005634">
    <property type="term" value="C:nucleus"/>
    <property type="evidence" value="ECO:0007669"/>
    <property type="project" value="UniProtKB-SubCell"/>
</dbReference>
<keyword evidence="8" id="KW-0479">Metal-binding</keyword>
<keyword evidence="10" id="KW-0378">Hydrolase</keyword>
<comment type="catalytic activity">
    <reaction evidence="1">
        <text>Endonucleolytic cleavage of RNA, removing 5'-extranucleotides from tRNA precursor.</text>
        <dbReference type="EC" id="3.1.26.5"/>
    </reaction>
</comment>
<comment type="similarity">
    <text evidence="4">Belongs to the PPR family. P subfamily.</text>
</comment>
<evidence type="ECO:0000256" key="7">
    <source>
        <dbReference type="ARBA" id="ARBA00022722"/>
    </source>
</evidence>
<evidence type="ECO:0000256" key="1">
    <source>
        <dbReference type="ARBA" id="ARBA00000928"/>
    </source>
</evidence>
<evidence type="ECO:0000256" key="4">
    <source>
        <dbReference type="ARBA" id="ARBA00007626"/>
    </source>
</evidence>
<dbReference type="EMBL" id="LR999453">
    <property type="protein sequence ID" value="CAE5984919.1"/>
    <property type="molecule type" value="Genomic_DNA"/>
</dbReference>
<keyword evidence="14" id="KW-0539">Nucleus</keyword>
<dbReference type="GO" id="GO:0004526">
    <property type="term" value="F:ribonuclease P activity"/>
    <property type="evidence" value="ECO:0007669"/>
    <property type="project" value="UniProtKB-EC"/>
</dbReference>
<accession>A0A8S2A1V0</accession>
<dbReference type="PANTHER" id="PTHR13547">
    <property type="match status" value="1"/>
</dbReference>
<keyword evidence="13" id="KW-0464">Manganese</keyword>
<evidence type="ECO:0000256" key="14">
    <source>
        <dbReference type="ARBA" id="ARBA00023242"/>
    </source>
</evidence>
<evidence type="ECO:0000256" key="11">
    <source>
        <dbReference type="ARBA" id="ARBA00022833"/>
    </source>
</evidence>
<dbReference type="FunFam" id="1.25.40.10:FF:000631">
    <property type="entry name" value="Proteinaceous RNase P 2"/>
    <property type="match status" value="1"/>
</dbReference>
<evidence type="ECO:0000256" key="10">
    <source>
        <dbReference type="ARBA" id="ARBA00022801"/>
    </source>
</evidence>
<keyword evidence="6" id="KW-0819">tRNA processing</keyword>
<evidence type="ECO:0000256" key="5">
    <source>
        <dbReference type="ARBA" id="ARBA00012179"/>
    </source>
</evidence>
<protein>
    <recommendedName>
        <fullName evidence="5">ribonuclease P</fullName>
        <ecNumber evidence="5">3.1.26.5</ecNumber>
    </recommendedName>
</protein>
<comment type="subcellular location">
    <subcellularLocation>
        <location evidence="3">Nucleus</location>
    </subcellularLocation>
</comment>
<evidence type="ECO:0000256" key="13">
    <source>
        <dbReference type="ARBA" id="ARBA00023211"/>
    </source>
</evidence>
<dbReference type="GO" id="GO:0046872">
    <property type="term" value="F:metal ion binding"/>
    <property type="evidence" value="ECO:0007669"/>
    <property type="project" value="UniProtKB-KW"/>
</dbReference>
<keyword evidence="9" id="KW-0677">Repeat</keyword>
<dbReference type="InterPro" id="IPR033443">
    <property type="entry name" value="PROP1-like_PPR_dom"/>
</dbReference>
<evidence type="ECO:0000256" key="8">
    <source>
        <dbReference type="ARBA" id="ARBA00022723"/>
    </source>
</evidence>
<gene>
    <name evidence="18" type="ORF">AARE701A_LOCUS8731</name>
</gene>
<evidence type="ECO:0000256" key="6">
    <source>
        <dbReference type="ARBA" id="ARBA00022694"/>
    </source>
</evidence>
<comment type="cofactor">
    <cofactor evidence="2">
        <name>Mg(2+)</name>
        <dbReference type="ChEBI" id="CHEBI:18420"/>
    </cofactor>
</comment>
<keyword evidence="11" id="KW-0862">Zinc</keyword>
<dbReference type="Pfam" id="PF17177">
    <property type="entry name" value="PPR_long"/>
    <property type="match status" value="1"/>
</dbReference>
<dbReference type="InterPro" id="IPR011990">
    <property type="entry name" value="TPR-like_helical_dom_sf"/>
</dbReference>
<dbReference type="GO" id="GO:0006397">
    <property type="term" value="P:mRNA processing"/>
    <property type="evidence" value="ECO:0007669"/>
    <property type="project" value="UniProtKB-ARBA"/>
</dbReference>
<evidence type="ECO:0000256" key="2">
    <source>
        <dbReference type="ARBA" id="ARBA00001946"/>
    </source>
</evidence>
<feature type="region of interest" description="Disordered" evidence="15">
    <location>
        <begin position="1"/>
        <end position="28"/>
    </location>
</feature>
<sequence length="531" mass="59476">MAASDQHRSRHHDESSSKPNKKNKISRNPETNLLFNLNSCSKSKDLSAALALYDAAITSSEVRLSQQHFQTLLYLCSASISDTSLRSLAIDRGFEIFDRMVSSGISPNEASVTSVARLAAAKGDGEYAFKVVKDFVSVGGVSIPRLRTYAPALLCFCERLEAEKGYEVEEHMEAAGIALEEAEILALLKVSAATGRENKVYRYLHKLREYVGCVCEETSKIIEEWFCGEEAGEVSDNGIGYDVWLLREAVLKNGGGWHGHGWVGEGKWIVKKGNVSSTGKCLSCSEQLACVDTNEVETQKFVDSLVALAMERKAKMNSCESNVVFSEFQDWLEKHGDYEAIVDGANIGLYQQNFADGGFSVPQQLESVVKELYRESGNNKWPLILLHKRRVRALLENPTHRNLVEEWISNGVLYATPPGSNDDWYWLYAAAKLKCLLVTNDEMRDHIFELLGSTFFQKWKERHQVRYTFVKGNLKLEMPSPFSVVIQESEKGSWHFPVSCENNEESSRTWMCISRQSGLDSPKSNGKLATS</sequence>
<dbReference type="CDD" id="cd18671">
    <property type="entry name" value="PIN_PRORP-Zc3h12a-like"/>
    <property type="match status" value="1"/>
</dbReference>
<dbReference type="Proteomes" id="UP000682877">
    <property type="component" value="Chromosome 3"/>
</dbReference>
<evidence type="ECO:0000256" key="9">
    <source>
        <dbReference type="ARBA" id="ARBA00022737"/>
    </source>
</evidence>
<feature type="domain" description="PRORP" evidence="16">
    <location>
        <begin position="276"/>
        <end position="512"/>
    </location>
</feature>
<evidence type="ECO:0000259" key="17">
    <source>
        <dbReference type="Pfam" id="PF17177"/>
    </source>
</evidence>